<feature type="compositionally biased region" description="Low complexity" evidence="1">
    <location>
        <begin position="521"/>
        <end position="541"/>
    </location>
</feature>
<reference evidence="2 3" key="1">
    <citation type="submission" date="2019-06" db="EMBL/GenBank/DDBJ databases">
        <title>Sequencing the genomes of 1000 actinobacteria strains.</title>
        <authorList>
            <person name="Klenk H.-P."/>
        </authorList>
    </citation>
    <scope>NUCLEOTIDE SEQUENCE [LARGE SCALE GENOMIC DNA]</scope>
    <source>
        <strain evidence="2 3">DSM 46837</strain>
    </source>
</reference>
<dbReference type="RefSeq" id="WP_142026589.1">
    <property type="nucleotide sequence ID" value="NZ_VFQE01000001.1"/>
</dbReference>
<feature type="region of interest" description="Disordered" evidence="1">
    <location>
        <begin position="506"/>
        <end position="570"/>
    </location>
</feature>
<accession>A0A543PJB5</accession>
<comment type="caution">
    <text evidence="2">The sequence shown here is derived from an EMBL/GenBank/DDBJ whole genome shotgun (WGS) entry which is preliminary data.</text>
</comment>
<protein>
    <submittedName>
        <fullName evidence="2">Uncharacterized protein DUF4331</fullName>
    </submittedName>
</protein>
<gene>
    <name evidence="2" type="ORF">FHU33_3656</name>
</gene>
<organism evidence="2 3">
    <name type="scientific">Blastococcus colisei</name>
    <dbReference type="NCBI Taxonomy" id="1564162"/>
    <lineage>
        <taxon>Bacteria</taxon>
        <taxon>Bacillati</taxon>
        <taxon>Actinomycetota</taxon>
        <taxon>Actinomycetes</taxon>
        <taxon>Geodermatophilales</taxon>
        <taxon>Geodermatophilaceae</taxon>
        <taxon>Blastococcus</taxon>
    </lineage>
</organism>
<evidence type="ECO:0000313" key="2">
    <source>
        <dbReference type="EMBL" id="TQN44164.1"/>
    </source>
</evidence>
<name>A0A543PJB5_9ACTN</name>
<evidence type="ECO:0000256" key="1">
    <source>
        <dbReference type="SAM" id="MobiDB-lite"/>
    </source>
</evidence>
<dbReference type="Pfam" id="PF14224">
    <property type="entry name" value="DUF4331"/>
    <property type="match status" value="1"/>
</dbReference>
<evidence type="ECO:0000313" key="3">
    <source>
        <dbReference type="Proteomes" id="UP000319865"/>
    </source>
</evidence>
<proteinExistence type="predicted"/>
<dbReference type="EMBL" id="VFQE01000001">
    <property type="protein sequence ID" value="TQN44164.1"/>
    <property type="molecule type" value="Genomic_DNA"/>
</dbReference>
<dbReference type="Proteomes" id="UP000319865">
    <property type="component" value="Unassembled WGS sequence"/>
</dbReference>
<dbReference type="InterPro" id="IPR025566">
    <property type="entry name" value="DUF4331"/>
</dbReference>
<sequence length="617" mass="64160">MLSSERLLQRRGSRATALFAAGGLLAGSTVIGLLPTMAGASSHREAPLILGDPLVDNTDVYAFSSPENTDNVVLIANWGPFQEPVQGPNFYPWAEDAEYLINIDNNGDAVADLIYRWRFTTEDLRGTDTFLYNNGPVTSLDDENLLYRQYFTLDVSTDGGATYGAPVAEGQASPSYTGMASMGTSQDYVDNLRTPAETEVEGGGMTLTTQTEDPFFLDIRVFDLLYGADLSERGTDTLAGYNANSIVLEVPKDQVAIGGNAGENPVIGVWSTTTRPTLRDADGTAADANTGFTQVSRLGQPLVNEVVVPAGLKDAFNSISPAQDADAADGAVVARVLDPEVPRLIEAIYGIPAPPTPRYDIFEVFLTGIVTNEVVDVDGDPATPNPINVDLNSQALNAAADPAAFQPSEMLRLNMSITGPTGLDEKPLHEASRLGVVGGDIQGFPNGRRLADDVVDIEILALEGIYDVSNVPADRQAAFEALKGGDLVDSNDNAFSASFPYIAGPNTQAVNKGGGTGAGGTDTPDGNGTPGKPVAPAEQPAAPAPGKPIADKPAASAGQPVANRYPRGGVETGAGGVEDTLIPALTGSAALLLIGAGAGSLIRGRALRRAEGSTTEG</sequence>
<dbReference type="OrthoDB" id="9791748at2"/>
<dbReference type="AlphaFoldDB" id="A0A543PJB5"/>
<keyword evidence="3" id="KW-1185">Reference proteome</keyword>